<dbReference type="OrthoDB" id="6933215at2"/>
<evidence type="ECO:0000313" key="2">
    <source>
        <dbReference type="EMBL" id="QBZ89520.1"/>
    </source>
</evidence>
<dbReference type="RefSeq" id="WP_135845069.1">
    <property type="nucleotide sequence ID" value="NZ_CP035088.1"/>
</dbReference>
<dbReference type="AlphaFoldDB" id="A0A4P7PFS9"/>
<sequence>MAAVLVGQFHARDAEGRVYSVHEFQESTPSPDGNGKEPVTTYKLAIGDRVNKLDDGKFVLVQSQVELTREPETPPQAQTPTETQIAS</sequence>
<name>A0A4P7PFS9_9PSED</name>
<proteinExistence type="predicted"/>
<evidence type="ECO:0000256" key="1">
    <source>
        <dbReference type="SAM" id="MobiDB-lite"/>
    </source>
</evidence>
<evidence type="ECO:0000313" key="3">
    <source>
        <dbReference type="Proteomes" id="UP000296468"/>
    </source>
</evidence>
<dbReference type="KEGG" id="pvk:EPZ47_12620"/>
<organism evidence="2 3">
    <name type="scientific">Pseudomonas viciae</name>
    <dbReference type="NCBI Taxonomy" id="2505979"/>
    <lineage>
        <taxon>Bacteria</taxon>
        <taxon>Pseudomonadati</taxon>
        <taxon>Pseudomonadota</taxon>
        <taxon>Gammaproteobacteria</taxon>
        <taxon>Pseudomonadales</taxon>
        <taxon>Pseudomonadaceae</taxon>
        <taxon>Pseudomonas</taxon>
    </lineage>
</organism>
<reference evidence="2 3" key="1">
    <citation type="journal article" date="2019" name="Front. Microbiol.">
        <title>In silico and Genetic Analyses of Cyclic Lipopeptide Synthetic Gene Clusters in Pseudomonas sp. 11K1.</title>
        <authorList>
            <person name="Zhao H."/>
            <person name="Liu Y.P."/>
            <person name="Zhang L.Q."/>
        </authorList>
    </citation>
    <scope>NUCLEOTIDE SEQUENCE [LARGE SCALE GENOMIC DNA]</scope>
    <source>
        <strain evidence="2 3">11K1</strain>
    </source>
</reference>
<feature type="region of interest" description="Disordered" evidence="1">
    <location>
        <begin position="66"/>
        <end position="87"/>
    </location>
</feature>
<dbReference type="Proteomes" id="UP000296468">
    <property type="component" value="Chromosome"/>
</dbReference>
<gene>
    <name evidence="2" type="ORF">EPZ47_12620</name>
</gene>
<dbReference type="EMBL" id="CP035088">
    <property type="protein sequence ID" value="QBZ89520.1"/>
    <property type="molecule type" value="Genomic_DNA"/>
</dbReference>
<accession>A0A4P7PFS9</accession>
<protein>
    <submittedName>
        <fullName evidence="2">Uncharacterized protein</fullName>
    </submittedName>
</protein>
<feature type="compositionally biased region" description="Low complexity" evidence="1">
    <location>
        <begin position="75"/>
        <end position="87"/>
    </location>
</feature>